<feature type="non-terminal residue" evidence="2">
    <location>
        <position position="1"/>
    </location>
</feature>
<evidence type="ECO:0000313" key="2">
    <source>
        <dbReference type="EMBL" id="CAA9360740.1"/>
    </source>
</evidence>
<feature type="region of interest" description="Disordered" evidence="1">
    <location>
        <begin position="367"/>
        <end position="454"/>
    </location>
</feature>
<feature type="compositionally biased region" description="Basic and acidic residues" evidence="1">
    <location>
        <begin position="52"/>
        <end position="63"/>
    </location>
</feature>
<evidence type="ECO:0000256" key="1">
    <source>
        <dbReference type="SAM" id="MobiDB-lite"/>
    </source>
</evidence>
<feature type="compositionally biased region" description="Basic residues" evidence="1">
    <location>
        <begin position="64"/>
        <end position="74"/>
    </location>
</feature>
<feature type="compositionally biased region" description="Basic and acidic residues" evidence="1">
    <location>
        <begin position="198"/>
        <end position="217"/>
    </location>
</feature>
<feature type="compositionally biased region" description="Basic and acidic residues" evidence="1">
    <location>
        <begin position="421"/>
        <end position="438"/>
    </location>
</feature>
<feature type="compositionally biased region" description="Basic residues" evidence="1">
    <location>
        <begin position="243"/>
        <end position="253"/>
    </location>
</feature>
<proteinExistence type="predicted"/>
<feature type="compositionally biased region" description="Basic and acidic residues" evidence="1">
    <location>
        <begin position="254"/>
        <end position="273"/>
    </location>
</feature>
<protein>
    <submittedName>
        <fullName evidence="2">Uncharacterized amino acid permease, GabP family</fullName>
    </submittedName>
</protein>
<organism evidence="2">
    <name type="scientific">uncultured Gemmatimonadaceae bacterium</name>
    <dbReference type="NCBI Taxonomy" id="246130"/>
    <lineage>
        <taxon>Bacteria</taxon>
        <taxon>Pseudomonadati</taxon>
        <taxon>Gemmatimonadota</taxon>
        <taxon>Gemmatimonadia</taxon>
        <taxon>Gemmatimonadales</taxon>
        <taxon>Gemmatimonadaceae</taxon>
        <taxon>environmental samples</taxon>
    </lineage>
</organism>
<name>A0A6J4MLT3_9BACT</name>
<feature type="region of interest" description="Disordered" evidence="1">
    <location>
        <begin position="1"/>
        <end position="112"/>
    </location>
</feature>
<dbReference type="EMBL" id="CADCTX010000955">
    <property type="protein sequence ID" value="CAA9360740.1"/>
    <property type="molecule type" value="Genomic_DNA"/>
</dbReference>
<feature type="compositionally biased region" description="Basic residues" evidence="1">
    <location>
        <begin position="169"/>
        <end position="182"/>
    </location>
</feature>
<sequence length="454" mass="48963">EQPAHHRVDHPPAPPRPLVGDRGAHRVHHRVGDLPHAGRDRGTAAGALPDAARVDRGRDDRAVRRAHAGRGGRRAPRDRGALRVHPRGVGAAPGLSLRVGRARGDPRGVARRRGHHLRGVLLPRAGARHHRGAVQRLGALRGGGRDRDHRRVQLRGGAVGVAGAERHHAGQVRRARLHHPARLRTGAPAHGGQLHAGDAGRKPERRPVRARARERALGVRRVGRPQLRRGRGEGPAAQPAARSRVRHARRDRRLPRGEPRLPRRPLDRRDPRVAARGGGGGRAARRGAGGGVRRAHGDALHVRHAQRVAAHRAAHLLRDGRRPALLQAGGARAPALRDAVRGDRARGGARHPLRARAHLRAARRRLRDRDHPVLRPRGRLGVRAPPPAGLRPAVPGAGLPGGARPLRALDDLPAGQRAHRPREPVGDGRGARDDRGRDPGLLSHRRPARGGPGL</sequence>
<feature type="compositionally biased region" description="Low complexity" evidence="1">
    <location>
        <begin position="390"/>
        <end position="406"/>
    </location>
</feature>
<feature type="region of interest" description="Disordered" evidence="1">
    <location>
        <begin position="164"/>
        <end position="294"/>
    </location>
</feature>
<reference evidence="2" key="1">
    <citation type="submission" date="2020-02" db="EMBL/GenBank/DDBJ databases">
        <authorList>
            <person name="Meier V. D."/>
        </authorList>
    </citation>
    <scope>NUCLEOTIDE SEQUENCE</scope>
    <source>
        <strain evidence="2">AVDCRST_MAG40</strain>
    </source>
</reference>
<feature type="compositionally biased region" description="Basic and acidic residues" evidence="1">
    <location>
        <begin position="1"/>
        <end position="10"/>
    </location>
</feature>
<dbReference type="AlphaFoldDB" id="A0A6J4MLT3"/>
<accession>A0A6J4MLT3</accession>
<feature type="compositionally biased region" description="Gly residues" evidence="1">
    <location>
        <begin position="276"/>
        <end position="292"/>
    </location>
</feature>
<feature type="non-terminal residue" evidence="2">
    <location>
        <position position="454"/>
    </location>
</feature>
<feature type="compositionally biased region" description="Basic and acidic residues" evidence="1">
    <location>
        <begin position="30"/>
        <end position="42"/>
    </location>
</feature>
<gene>
    <name evidence="2" type="ORF">AVDCRST_MAG40-3465</name>
</gene>